<sequence>MAERPGVRMVPFRQLAHWLGAQDPAVLRKPQSLGPGEAPADGWETFLGVPRAVPVPGS</sequence>
<comment type="caution">
    <text evidence="1">The sequence shown here is derived from an EMBL/GenBank/DDBJ whole genome shotgun (WGS) entry which is preliminary data.</text>
</comment>
<proteinExistence type="predicted"/>
<dbReference type="RefSeq" id="WP_344636325.1">
    <property type="nucleotide sequence ID" value="NZ_BAAATR010000008.1"/>
</dbReference>
<keyword evidence="2" id="KW-1185">Reference proteome</keyword>
<reference evidence="1 2" key="1">
    <citation type="journal article" date="2019" name="Int. J. Syst. Evol. Microbiol.">
        <title>The Global Catalogue of Microorganisms (GCM) 10K type strain sequencing project: providing services to taxonomists for standard genome sequencing and annotation.</title>
        <authorList>
            <consortium name="The Broad Institute Genomics Platform"/>
            <consortium name="The Broad Institute Genome Sequencing Center for Infectious Disease"/>
            <person name="Wu L."/>
            <person name="Ma J."/>
        </authorList>
    </citation>
    <scope>NUCLEOTIDE SEQUENCE [LARGE SCALE GENOMIC DNA]</scope>
    <source>
        <strain evidence="1 2">JCM 7356</strain>
    </source>
</reference>
<dbReference type="Proteomes" id="UP001500305">
    <property type="component" value="Unassembled WGS sequence"/>
</dbReference>
<protein>
    <submittedName>
        <fullName evidence="1">Uncharacterized protein</fullName>
    </submittedName>
</protein>
<gene>
    <name evidence="1" type="ORF">GCM10010430_24410</name>
</gene>
<evidence type="ECO:0000313" key="1">
    <source>
        <dbReference type="EMBL" id="GAA2241942.1"/>
    </source>
</evidence>
<organism evidence="1 2">
    <name type="scientific">Kitasatospora cystarginea</name>
    <dbReference type="NCBI Taxonomy" id="58350"/>
    <lineage>
        <taxon>Bacteria</taxon>
        <taxon>Bacillati</taxon>
        <taxon>Actinomycetota</taxon>
        <taxon>Actinomycetes</taxon>
        <taxon>Kitasatosporales</taxon>
        <taxon>Streptomycetaceae</taxon>
        <taxon>Kitasatospora</taxon>
    </lineage>
</organism>
<evidence type="ECO:0000313" key="2">
    <source>
        <dbReference type="Proteomes" id="UP001500305"/>
    </source>
</evidence>
<accession>A0ABN3DUP8</accession>
<dbReference type="EMBL" id="BAAATR010000008">
    <property type="protein sequence ID" value="GAA2241942.1"/>
    <property type="molecule type" value="Genomic_DNA"/>
</dbReference>
<name>A0ABN3DUP8_9ACTN</name>